<dbReference type="InterPro" id="IPR002569">
    <property type="entry name" value="Met_Sox_Rdtase_MsrA_dom"/>
</dbReference>
<dbReference type="PANTHER" id="PTHR43774">
    <property type="entry name" value="PEPTIDE METHIONINE SULFOXIDE REDUCTASE"/>
    <property type="match status" value="1"/>
</dbReference>
<dbReference type="EMBL" id="JACHXO010000001">
    <property type="protein sequence ID" value="MBB3193010.1"/>
    <property type="molecule type" value="Genomic_DNA"/>
</dbReference>
<comment type="catalytic activity">
    <reaction evidence="3 4">
        <text>[thioredoxin]-disulfide + L-methionine + H2O = L-methionine (S)-S-oxide + [thioredoxin]-dithiol</text>
        <dbReference type="Rhea" id="RHEA:19993"/>
        <dbReference type="Rhea" id="RHEA-COMP:10698"/>
        <dbReference type="Rhea" id="RHEA-COMP:10700"/>
        <dbReference type="ChEBI" id="CHEBI:15377"/>
        <dbReference type="ChEBI" id="CHEBI:29950"/>
        <dbReference type="ChEBI" id="CHEBI:50058"/>
        <dbReference type="ChEBI" id="CHEBI:57844"/>
        <dbReference type="ChEBI" id="CHEBI:58772"/>
        <dbReference type="EC" id="1.8.4.11"/>
    </reaction>
</comment>
<keyword evidence="1 4" id="KW-0560">Oxidoreductase</keyword>
<feature type="active site" evidence="4">
    <location>
        <position position="34"/>
    </location>
</feature>
<evidence type="ECO:0000256" key="2">
    <source>
        <dbReference type="ARBA" id="ARBA00047806"/>
    </source>
</evidence>
<evidence type="ECO:0000259" key="6">
    <source>
        <dbReference type="Pfam" id="PF01625"/>
    </source>
</evidence>
<protein>
    <recommendedName>
        <fullName evidence="4">Peptide methionine sulfoxide reductase MsrA</fullName>
        <shortName evidence="4">Protein-methionine-S-oxide reductase</shortName>
        <ecNumber evidence="4">1.8.4.11</ecNumber>
    </recommendedName>
    <alternativeName>
        <fullName evidence="4">Peptide-methionine (S)-S-oxide reductase</fullName>
        <shortName evidence="4">Peptide Met(O) reductase</shortName>
    </alternativeName>
</protein>
<feature type="region of interest" description="Disordered" evidence="5">
    <location>
        <begin position="1"/>
        <end position="20"/>
    </location>
</feature>
<dbReference type="SUPFAM" id="SSF55068">
    <property type="entry name" value="Peptide methionine sulfoxide reductase"/>
    <property type="match status" value="1"/>
</dbReference>
<dbReference type="Pfam" id="PF01625">
    <property type="entry name" value="PMSR"/>
    <property type="match status" value="1"/>
</dbReference>
<dbReference type="EC" id="1.8.4.11" evidence="4"/>
<name>A0ABR6GLL7_9BURK</name>
<evidence type="ECO:0000313" key="8">
    <source>
        <dbReference type="Proteomes" id="UP000574369"/>
    </source>
</evidence>
<evidence type="ECO:0000256" key="3">
    <source>
        <dbReference type="ARBA" id="ARBA00048782"/>
    </source>
</evidence>
<evidence type="ECO:0000256" key="5">
    <source>
        <dbReference type="SAM" id="MobiDB-lite"/>
    </source>
</evidence>
<dbReference type="RefSeq" id="WP_088449343.1">
    <property type="nucleotide sequence ID" value="NZ_JACHXO010000001.1"/>
</dbReference>
<dbReference type="NCBIfam" id="TIGR00401">
    <property type="entry name" value="msrA"/>
    <property type="match status" value="1"/>
</dbReference>
<dbReference type="Gene3D" id="3.30.1060.10">
    <property type="entry name" value="Peptide methionine sulphoxide reductase MsrA"/>
    <property type="match status" value="1"/>
</dbReference>
<evidence type="ECO:0000256" key="1">
    <source>
        <dbReference type="ARBA" id="ARBA00023002"/>
    </source>
</evidence>
<dbReference type="Proteomes" id="UP000574369">
    <property type="component" value="Unassembled WGS sequence"/>
</dbReference>
<comment type="function">
    <text evidence="4">Has an important function as a repair enzyme for proteins that have been inactivated by oxidation. Catalyzes the reversible oxidation-reduction of methionine sulfoxide in proteins to methionine.</text>
</comment>
<feature type="domain" description="Peptide methionine sulphoxide reductase MsrA" evidence="6">
    <location>
        <begin position="28"/>
        <end position="177"/>
    </location>
</feature>
<sequence length="201" mass="22246">MSTATPPAGTHPGSQAADLSATRTEDIITLGGGCFWCTEAVFLKVKGVLSVESGYTNGQVQHPNYEQVCSGQTGHSEVVRVRFNPSVVSLTELLQVFFAVHDPTTLNRQGADVGTQYRSGIYYHRPDQLGEIRQVLDEANAAHGGKVVTEVQPEQNYWPAEAYHQRYFENHPEQGYCAFVVAPKVDKFLKKFRELVRTDSA</sequence>
<accession>A0ABR6GLL7</accession>
<dbReference type="HAMAP" id="MF_01401">
    <property type="entry name" value="MsrA"/>
    <property type="match status" value="1"/>
</dbReference>
<gene>
    <name evidence="4" type="primary">msrA</name>
    <name evidence="7" type="ORF">FHS28_000375</name>
</gene>
<comment type="catalytic activity">
    <reaction evidence="2 4">
        <text>L-methionyl-[protein] + [thioredoxin]-disulfide + H2O = L-methionyl-(S)-S-oxide-[protein] + [thioredoxin]-dithiol</text>
        <dbReference type="Rhea" id="RHEA:14217"/>
        <dbReference type="Rhea" id="RHEA-COMP:10698"/>
        <dbReference type="Rhea" id="RHEA-COMP:10700"/>
        <dbReference type="Rhea" id="RHEA-COMP:12313"/>
        <dbReference type="Rhea" id="RHEA-COMP:12315"/>
        <dbReference type="ChEBI" id="CHEBI:15377"/>
        <dbReference type="ChEBI" id="CHEBI:16044"/>
        <dbReference type="ChEBI" id="CHEBI:29950"/>
        <dbReference type="ChEBI" id="CHEBI:44120"/>
        <dbReference type="ChEBI" id="CHEBI:50058"/>
        <dbReference type="EC" id="1.8.4.11"/>
    </reaction>
</comment>
<proteinExistence type="inferred from homology"/>
<comment type="similarity">
    <text evidence="4">Belongs to the MsrA Met sulfoxide reductase family.</text>
</comment>
<reference evidence="7 8" key="1">
    <citation type="submission" date="2020-08" db="EMBL/GenBank/DDBJ databases">
        <title>Genomic Encyclopedia of Type Strains, Phase III (KMG-III): the genomes of soil and plant-associated and newly described type strains.</title>
        <authorList>
            <person name="Whitman W."/>
        </authorList>
    </citation>
    <scope>NUCLEOTIDE SEQUENCE [LARGE SCALE GENOMIC DNA]</scope>
    <source>
        <strain evidence="7 8">CECT 7247</strain>
    </source>
</reference>
<keyword evidence="8" id="KW-1185">Reference proteome</keyword>
<dbReference type="PANTHER" id="PTHR43774:SF1">
    <property type="entry name" value="PEPTIDE METHIONINE SULFOXIDE REDUCTASE MSRA 2"/>
    <property type="match status" value="1"/>
</dbReference>
<dbReference type="GO" id="GO:0008113">
    <property type="term" value="F:peptide-methionine (S)-S-oxide reductase activity"/>
    <property type="evidence" value="ECO:0007669"/>
    <property type="project" value="UniProtKB-EC"/>
</dbReference>
<organism evidence="7 8">
    <name type="scientific">Roseateles terrae</name>
    <dbReference type="NCBI Taxonomy" id="431060"/>
    <lineage>
        <taxon>Bacteria</taxon>
        <taxon>Pseudomonadati</taxon>
        <taxon>Pseudomonadota</taxon>
        <taxon>Betaproteobacteria</taxon>
        <taxon>Burkholderiales</taxon>
        <taxon>Sphaerotilaceae</taxon>
        <taxon>Roseateles</taxon>
    </lineage>
</organism>
<evidence type="ECO:0000256" key="4">
    <source>
        <dbReference type="HAMAP-Rule" id="MF_01401"/>
    </source>
</evidence>
<comment type="caution">
    <text evidence="7">The sequence shown here is derived from an EMBL/GenBank/DDBJ whole genome shotgun (WGS) entry which is preliminary data.</text>
</comment>
<dbReference type="InterPro" id="IPR036509">
    <property type="entry name" value="Met_Sox_Rdtase_MsrA_sf"/>
</dbReference>
<evidence type="ECO:0000313" key="7">
    <source>
        <dbReference type="EMBL" id="MBB3193010.1"/>
    </source>
</evidence>